<sequence length="139" mass="15936">MSVVSAVQSGRTIVLMILAETYRALSKCVRGQSHFFTGTTMLLQLWGLHHLRRPRQVYPHCWFCTDLIEKINQKARLLDFPSNIKDWARQLSTSKGDHLIWYIGWANPHCAAIRGDQHPFLPLIGLNGVVPYTPSRVLR</sequence>
<dbReference type="AlphaFoldDB" id="A0A5B7C1G8"/>
<protein>
    <submittedName>
        <fullName evidence="1">Uncharacterized protein</fullName>
    </submittedName>
</protein>
<accession>A0A5B7C1G8</accession>
<reference evidence="1" key="1">
    <citation type="submission" date="2019-08" db="EMBL/GenBank/DDBJ databases">
        <title>Reference gene set and small RNA set construction with multiple tissues from Davidia involucrata Baill.</title>
        <authorList>
            <person name="Yang H."/>
            <person name="Zhou C."/>
            <person name="Li G."/>
            <person name="Wang J."/>
            <person name="Gao P."/>
            <person name="Wang M."/>
            <person name="Wang R."/>
            <person name="Zhao Y."/>
        </authorList>
    </citation>
    <scope>NUCLEOTIDE SEQUENCE</scope>
    <source>
        <tissue evidence="1">Mixed with DoveR01_LX</tissue>
    </source>
</reference>
<evidence type="ECO:0000313" key="1">
    <source>
        <dbReference type="EMBL" id="MPA74066.1"/>
    </source>
</evidence>
<name>A0A5B7C1G8_DAVIN</name>
<organism evidence="1">
    <name type="scientific">Davidia involucrata</name>
    <name type="common">Dove tree</name>
    <dbReference type="NCBI Taxonomy" id="16924"/>
    <lineage>
        <taxon>Eukaryota</taxon>
        <taxon>Viridiplantae</taxon>
        <taxon>Streptophyta</taxon>
        <taxon>Embryophyta</taxon>
        <taxon>Tracheophyta</taxon>
        <taxon>Spermatophyta</taxon>
        <taxon>Magnoliopsida</taxon>
        <taxon>eudicotyledons</taxon>
        <taxon>Gunneridae</taxon>
        <taxon>Pentapetalae</taxon>
        <taxon>asterids</taxon>
        <taxon>Cornales</taxon>
        <taxon>Nyssaceae</taxon>
        <taxon>Davidia</taxon>
    </lineage>
</organism>
<dbReference type="PANTHER" id="PTHR48200">
    <property type="entry name" value="PROTEIN, PUTATIVE-RELATED"/>
    <property type="match status" value="1"/>
</dbReference>
<proteinExistence type="predicted"/>
<dbReference type="EMBL" id="GHES01043507">
    <property type="protein sequence ID" value="MPA74066.1"/>
    <property type="molecule type" value="Transcribed_RNA"/>
</dbReference>
<gene>
    <name evidence="1" type="ORF">Din_043507</name>
</gene>
<dbReference type="PANTHER" id="PTHR48200:SF1">
    <property type="entry name" value="AMINOTRANSFERASE-LIKE PLANT MOBILE DOMAIN-CONTAINING PROTEIN"/>
    <property type="match status" value="1"/>
</dbReference>